<organism evidence="2 3">
    <name type="scientific">Odoribacter splanchnicus</name>
    <dbReference type="NCBI Taxonomy" id="28118"/>
    <lineage>
        <taxon>Bacteria</taxon>
        <taxon>Pseudomonadati</taxon>
        <taxon>Bacteroidota</taxon>
        <taxon>Bacteroidia</taxon>
        <taxon>Bacteroidales</taxon>
        <taxon>Odoribacteraceae</taxon>
        <taxon>Odoribacter</taxon>
    </lineage>
</organism>
<evidence type="ECO:0000313" key="2">
    <source>
        <dbReference type="EMBL" id="RGU58180.1"/>
    </source>
</evidence>
<dbReference type="InterPro" id="IPR032164">
    <property type="entry name" value="DUF5000"/>
</dbReference>
<sequence>MKTKNSYLTGCLALLIALSSCTKMNDTQEKYLDWGEKIYAAKIDSVFALSGYQRQVIDIYYSAPRIDHGIIVYNLNQDTVVFELPEDGSRHFSVPINNLEEAEYNYTIYTFDKDGNKSLPTETSGKVYGRFYGDYLVRKAIDKIDTLDGFSIYTKGATEAQGINVTYTDLNGDEQVRYFPATGPAIITDAEPGSEFTYTTVYRPDATAVDSVESLPAKGQFPSILQTGRFLAGMKVFDSPSNTKDEFGWTPDHLYNRNTEEDNGWHTWFDNTWPHSMTFELNKPFEISDIRIFQRITENRAYTTGNPRKFTLLGTNETPNAAGSNEGWEVIGDFEIIKPTDETEAANQAKAGHPFQVSNPKVYRYVRIQVTETWSGEQFTHFTELELFGFPQE</sequence>
<evidence type="ECO:0000259" key="1">
    <source>
        <dbReference type="PROSITE" id="PS50022"/>
    </source>
</evidence>
<evidence type="ECO:0000313" key="3">
    <source>
        <dbReference type="Proteomes" id="UP000284243"/>
    </source>
</evidence>
<dbReference type="AlphaFoldDB" id="A0A412TX16"/>
<gene>
    <name evidence="2" type="ORF">DWW57_03770</name>
</gene>
<name>A0A412TX16_9BACT</name>
<dbReference type="EMBL" id="QRYC01000003">
    <property type="protein sequence ID" value="RGU58180.1"/>
    <property type="molecule type" value="Genomic_DNA"/>
</dbReference>
<dbReference type="Pfam" id="PF16391">
    <property type="entry name" value="DUF5000"/>
    <property type="match status" value="1"/>
</dbReference>
<dbReference type="PROSITE" id="PS50022">
    <property type="entry name" value="FA58C_3"/>
    <property type="match status" value="1"/>
</dbReference>
<dbReference type="SUPFAM" id="SSF49785">
    <property type="entry name" value="Galactose-binding domain-like"/>
    <property type="match status" value="1"/>
</dbReference>
<dbReference type="InterPro" id="IPR008979">
    <property type="entry name" value="Galactose-bd-like_sf"/>
</dbReference>
<reference evidence="2 3" key="1">
    <citation type="submission" date="2018-08" db="EMBL/GenBank/DDBJ databases">
        <title>A genome reference for cultivated species of the human gut microbiota.</title>
        <authorList>
            <person name="Zou Y."/>
            <person name="Xue W."/>
            <person name="Luo G."/>
        </authorList>
    </citation>
    <scope>NUCLEOTIDE SEQUENCE [LARGE SCALE GENOMIC DNA]</scope>
    <source>
        <strain evidence="2 3">AF16-14</strain>
    </source>
</reference>
<dbReference type="Proteomes" id="UP000284243">
    <property type="component" value="Unassembled WGS sequence"/>
</dbReference>
<dbReference type="InterPro" id="IPR000421">
    <property type="entry name" value="FA58C"/>
</dbReference>
<dbReference type="Pfam" id="PF16389">
    <property type="entry name" value="DUF4998"/>
    <property type="match status" value="1"/>
</dbReference>
<accession>A0A412TX16</accession>
<proteinExistence type="predicted"/>
<dbReference type="PROSITE" id="PS51257">
    <property type="entry name" value="PROKAR_LIPOPROTEIN"/>
    <property type="match status" value="1"/>
</dbReference>
<dbReference type="RefSeq" id="WP_022160657.1">
    <property type="nucleotide sequence ID" value="NZ_CABJFF010000003.1"/>
</dbReference>
<dbReference type="Gene3D" id="2.60.120.260">
    <property type="entry name" value="Galactose-binding domain-like"/>
    <property type="match status" value="1"/>
</dbReference>
<feature type="domain" description="F5/8 type C" evidence="1">
    <location>
        <begin position="219"/>
        <end position="390"/>
    </location>
</feature>
<protein>
    <recommendedName>
        <fullName evidence="1">F5/8 type C domain-containing protein</fullName>
    </recommendedName>
</protein>
<comment type="caution">
    <text evidence="2">The sequence shown here is derived from an EMBL/GenBank/DDBJ whole genome shotgun (WGS) entry which is preliminary data.</text>
</comment>